<dbReference type="GO" id="GO:0016491">
    <property type="term" value="F:oxidoreductase activity"/>
    <property type="evidence" value="ECO:0007669"/>
    <property type="project" value="UniProtKB-KW"/>
</dbReference>
<dbReference type="InterPro" id="IPR051691">
    <property type="entry name" value="Metab_Enz_Cyan_OpOx_G3PDH"/>
</dbReference>
<comment type="caution">
    <text evidence="2">The sequence shown here is derived from an EMBL/GenBank/DDBJ whole genome shotgun (WGS) entry which is preliminary data.</text>
</comment>
<gene>
    <name evidence="2" type="ORF">S12H4_52250</name>
</gene>
<protein>
    <recommendedName>
        <fullName evidence="3">FAD/NAD(P)-binding domain-containing protein</fullName>
    </recommendedName>
</protein>
<dbReference type="AlphaFoldDB" id="X1V2S7"/>
<accession>X1V2S7</accession>
<evidence type="ECO:0008006" key="3">
    <source>
        <dbReference type="Google" id="ProtNLM"/>
    </source>
</evidence>
<organism evidence="2">
    <name type="scientific">marine sediment metagenome</name>
    <dbReference type="NCBI Taxonomy" id="412755"/>
    <lineage>
        <taxon>unclassified sequences</taxon>
        <taxon>metagenomes</taxon>
        <taxon>ecological metagenomes</taxon>
    </lineage>
</organism>
<dbReference type="Gene3D" id="3.50.50.60">
    <property type="entry name" value="FAD/NAD(P)-binding domain"/>
    <property type="match status" value="1"/>
</dbReference>
<reference evidence="2" key="1">
    <citation type="journal article" date="2014" name="Front. Microbiol.">
        <title>High frequency of phylogenetically diverse reductive dehalogenase-homologous genes in deep subseafloor sedimentary metagenomes.</title>
        <authorList>
            <person name="Kawai M."/>
            <person name="Futagami T."/>
            <person name="Toyoda A."/>
            <person name="Takaki Y."/>
            <person name="Nishi S."/>
            <person name="Hori S."/>
            <person name="Arai W."/>
            <person name="Tsubouchi T."/>
            <person name="Morono Y."/>
            <person name="Uchiyama I."/>
            <person name="Ito T."/>
            <person name="Fujiyama A."/>
            <person name="Inagaki F."/>
            <person name="Takami H."/>
        </authorList>
    </citation>
    <scope>NUCLEOTIDE SEQUENCE</scope>
    <source>
        <strain evidence="2">Expedition CK06-06</strain>
    </source>
</reference>
<dbReference type="InterPro" id="IPR036188">
    <property type="entry name" value="FAD/NAD-bd_sf"/>
</dbReference>
<keyword evidence="1" id="KW-0560">Oxidoreductase</keyword>
<sequence>MKKVELAVIGAGPAGLGGAIESAKMGVNVIVFDENKKPGGQLLRYRRKIFTK</sequence>
<evidence type="ECO:0000313" key="2">
    <source>
        <dbReference type="EMBL" id="GAJ06456.1"/>
    </source>
</evidence>
<dbReference type="SUPFAM" id="SSF51905">
    <property type="entry name" value="FAD/NAD(P)-binding domain"/>
    <property type="match status" value="1"/>
</dbReference>
<dbReference type="PANTHER" id="PTHR42949:SF3">
    <property type="entry name" value="ANAEROBIC GLYCEROL-3-PHOSPHATE DEHYDROGENASE SUBUNIT B"/>
    <property type="match status" value="1"/>
</dbReference>
<proteinExistence type="predicted"/>
<name>X1V2S7_9ZZZZ</name>
<dbReference type="PANTHER" id="PTHR42949">
    <property type="entry name" value="ANAEROBIC GLYCEROL-3-PHOSPHATE DEHYDROGENASE SUBUNIT B"/>
    <property type="match status" value="1"/>
</dbReference>
<dbReference type="PRINTS" id="PR00419">
    <property type="entry name" value="ADXRDTASE"/>
</dbReference>
<dbReference type="Pfam" id="PF13450">
    <property type="entry name" value="NAD_binding_8"/>
    <property type="match status" value="1"/>
</dbReference>
<dbReference type="EMBL" id="BARW01033129">
    <property type="protein sequence ID" value="GAJ06456.1"/>
    <property type="molecule type" value="Genomic_DNA"/>
</dbReference>
<evidence type="ECO:0000256" key="1">
    <source>
        <dbReference type="ARBA" id="ARBA00023002"/>
    </source>
</evidence>